<keyword evidence="2" id="KW-0004">4Fe-4S</keyword>
<evidence type="ECO:0000313" key="10">
    <source>
        <dbReference type="Proteomes" id="UP001185779"/>
    </source>
</evidence>
<feature type="domain" description="4Fe-4S ferredoxin-type" evidence="8">
    <location>
        <begin position="23"/>
        <end position="53"/>
    </location>
</feature>
<evidence type="ECO:0000256" key="3">
    <source>
        <dbReference type="ARBA" id="ARBA00022723"/>
    </source>
</evidence>
<feature type="compositionally biased region" description="Pro residues" evidence="7">
    <location>
        <begin position="183"/>
        <end position="192"/>
    </location>
</feature>
<name>A0ABU4DIP6_9ACTN</name>
<reference evidence="9 10" key="1">
    <citation type="submission" date="2023-10" db="EMBL/GenBank/DDBJ databases">
        <title>Development of a sustainable strategy for remediation of hydrocarbon-contaminated territories based on the waste exchange concept.</title>
        <authorList>
            <person name="Krivoruchko A."/>
        </authorList>
    </citation>
    <scope>NUCLEOTIDE SEQUENCE [LARGE SCALE GENOMIC DNA]</scope>
    <source>
        <strain evidence="9 10">IEGM 1266</strain>
    </source>
</reference>
<feature type="compositionally biased region" description="Basic and acidic residues" evidence="7">
    <location>
        <begin position="281"/>
        <end position="292"/>
    </location>
</feature>
<protein>
    <submittedName>
        <fullName evidence="9">4Fe-4S dicluster domain-containing protein</fullName>
    </submittedName>
</protein>
<evidence type="ECO:0000259" key="8">
    <source>
        <dbReference type="PROSITE" id="PS51379"/>
    </source>
</evidence>
<evidence type="ECO:0000256" key="5">
    <source>
        <dbReference type="ARBA" id="ARBA00023004"/>
    </source>
</evidence>
<sequence length="418" mass="44157">MGQLSGPTDPTSDVGWHTHETRKGFFTDTSICIGCKACEVACKEWNSNPRDGDLELTGMSYDNTVALGASTWRHVAFIEQSADRIAEARESGRALVGLGMPSMPLPPAEPHSPPPSLPADPHSLPPAEPAPSAARRRVEATPPPPPPAEPAPSAARRRVEATPPPPLPAEPAPSAARRRVEATPPPPLPAEPAPSAARRPVEATPPDTPEFRWLMSSDVCKHCTHAGCLDVCPTGALFRTEFGTVVIQDDVCNGCGTCVAGCPFGVVERRADGTAAPTTRSGERKGEQPEVPKRGVAQKCTLCYDRLLDDETPACAQTCPTTSIKYGDHDDLVADAHRRVAQLHEQGMTEARLYGANPNDGVGGTGSVFLLLDEPEVYGLPPDPRVCTADLPSMYKRAGVAAVGMLAAAAVSFLRGGR</sequence>
<dbReference type="InterPro" id="IPR017900">
    <property type="entry name" value="4Fe4S_Fe_S_CS"/>
</dbReference>
<comment type="caution">
    <text evidence="9">The sequence shown here is derived from an EMBL/GenBank/DDBJ whole genome shotgun (WGS) entry which is preliminary data.</text>
</comment>
<feature type="compositionally biased region" description="Pro residues" evidence="7">
    <location>
        <begin position="162"/>
        <end position="171"/>
    </location>
</feature>
<feature type="domain" description="4Fe-4S ferredoxin-type" evidence="8">
    <location>
        <begin position="243"/>
        <end position="272"/>
    </location>
</feature>
<dbReference type="SUPFAM" id="SSF54862">
    <property type="entry name" value="4Fe-4S ferredoxins"/>
    <property type="match status" value="1"/>
</dbReference>
<keyword evidence="6" id="KW-0411">Iron-sulfur</keyword>
<dbReference type="Gene3D" id="3.30.70.20">
    <property type="match status" value="3"/>
</dbReference>
<evidence type="ECO:0000256" key="4">
    <source>
        <dbReference type="ARBA" id="ARBA00022737"/>
    </source>
</evidence>
<dbReference type="Pfam" id="PF13247">
    <property type="entry name" value="Fer4_11"/>
    <property type="match status" value="2"/>
</dbReference>
<keyword evidence="3" id="KW-0479">Metal-binding</keyword>
<dbReference type="PANTHER" id="PTHR43545:SF6">
    <property type="entry name" value="FORMATE DEHYDROGENASE, NITRATE-INDUCIBLE, IRON-SULFUR SUBUNIT"/>
    <property type="match status" value="1"/>
</dbReference>
<proteinExistence type="predicted"/>
<dbReference type="PANTHER" id="PTHR43545">
    <property type="entry name" value="FORMATE DEHYDROGENASE, NITRATE-INDUCIBLE, IRON-SULFUR SUBUNIT"/>
    <property type="match status" value="1"/>
</dbReference>
<gene>
    <name evidence="9" type="ORF">R3P94_20305</name>
</gene>
<dbReference type="PROSITE" id="PS51379">
    <property type="entry name" value="4FE4S_FER_2"/>
    <property type="match status" value="3"/>
</dbReference>
<keyword evidence="5" id="KW-0408">Iron</keyword>
<dbReference type="InterPro" id="IPR017896">
    <property type="entry name" value="4Fe4S_Fe-S-bd"/>
</dbReference>
<feature type="compositionally biased region" description="Pro residues" evidence="7">
    <location>
        <begin position="103"/>
        <end position="129"/>
    </location>
</feature>
<organism evidence="9 10">
    <name type="scientific">Gordonia amicalis</name>
    <dbReference type="NCBI Taxonomy" id="89053"/>
    <lineage>
        <taxon>Bacteria</taxon>
        <taxon>Bacillati</taxon>
        <taxon>Actinomycetota</taxon>
        <taxon>Actinomycetes</taxon>
        <taxon>Mycobacteriales</taxon>
        <taxon>Gordoniaceae</taxon>
        <taxon>Gordonia</taxon>
    </lineage>
</organism>
<evidence type="ECO:0000313" key="9">
    <source>
        <dbReference type="EMBL" id="MDV6309612.1"/>
    </source>
</evidence>
<dbReference type="EMBL" id="JAWLKI010000031">
    <property type="protein sequence ID" value="MDV6309612.1"/>
    <property type="molecule type" value="Genomic_DNA"/>
</dbReference>
<feature type="region of interest" description="Disordered" evidence="7">
    <location>
        <begin position="273"/>
        <end position="292"/>
    </location>
</feature>
<evidence type="ECO:0000256" key="2">
    <source>
        <dbReference type="ARBA" id="ARBA00022485"/>
    </source>
</evidence>
<feature type="region of interest" description="Disordered" evidence="7">
    <location>
        <begin position="97"/>
        <end position="209"/>
    </location>
</feature>
<evidence type="ECO:0000256" key="7">
    <source>
        <dbReference type="SAM" id="MobiDB-lite"/>
    </source>
</evidence>
<comment type="subcellular location">
    <subcellularLocation>
        <location evidence="1">Cell envelope</location>
    </subcellularLocation>
</comment>
<keyword evidence="10" id="KW-1185">Reference proteome</keyword>
<dbReference type="InterPro" id="IPR051555">
    <property type="entry name" value="FDH_Electron_Transfer_Unit"/>
</dbReference>
<dbReference type="Proteomes" id="UP001185779">
    <property type="component" value="Unassembled WGS sequence"/>
</dbReference>
<accession>A0ABU4DIP6</accession>
<keyword evidence="4" id="KW-0677">Repeat</keyword>
<dbReference type="PROSITE" id="PS00198">
    <property type="entry name" value="4FE4S_FER_1"/>
    <property type="match status" value="1"/>
</dbReference>
<dbReference type="RefSeq" id="WP_317505540.1">
    <property type="nucleotide sequence ID" value="NZ_JAWLKI010000031.1"/>
</dbReference>
<feature type="compositionally biased region" description="Pro residues" evidence="7">
    <location>
        <begin position="141"/>
        <end position="150"/>
    </location>
</feature>
<evidence type="ECO:0000256" key="1">
    <source>
        <dbReference type="ARBA" id="ARBA00004196"/>
    </source>
</evidence>
<feature type="domain" description="4Fe-4S ferredoxin-type" evidence="8">
    <location>
        <begin position="211"/>
        <end position="242"/>
    </location>
</feature>
<evidence type="ECO:0000256" key="6">
    <source>
        <dbReference type="ARBA" id="ARBA00023014"/>
    </source>
</evidence>